<protein>
    <submittedName>
        <fullName evidence="2">DUF2142 domain-containing protein</fullName>
    </submittedName>
</protein>
<feature type="transmembrane region" description="Helical" evidence="1">
    <location>
        <begin position="174"/>
        <end position="201"/>
    </location>
</feature>
<feature type="transmembrane region" description="Helical" evidence="1">
    <location>
        <begin position="122"/>
        <end position="154"/>
    </location>
</feature>
<accession>A0AAF1BZK2</accession>
<evidence type="ECO:0000313" key="3">
    <source>
        <dbReference type="Proteomes" id="UP001304340"/>
    </source>
</evidence>
<sequence>MFAVVVVLWFAAQAAIIAAASSKVIYDESYHLAAVEAFSRRWTPFITQVAADGPLGDAERYGSYLYHYLLSFPWRVTELVGLNDGRQLLVLRLVSVTMVSLGLLAWRWLFRELGASRALANVCMAVVAATPLIVFLAAFVNYDNLIFLITPLFLRSVVRLYKADQFAPREWALVLLWAGLGAVTKYTFLPFLPIAGIAVLVRQISVRGQTPPGSLRAFLSGDGERRRRVANIALLLGAVLAVALVVERYVGNVLLYRSIMPDCLDVHPLSICSMHAPWARNYELDAAFPDAAPSVLGGLAYLTAHWIPLMLKNSTWYGVVFEDSIVQSRGPHITGLILYVGIAAVLVAIFVSLGVLRRHRGALLLLSTCMLYIVVLFVQNYSDFRTLGIPLAVSGRYLLVVLPVFVVLAGLGVTKIFTLTSARSGTAMKLLSVGCIALLGTQGGGMSSYLWSIDDTWVSHPEGRPAKLVLDLSSFAQDTIIPNEWVKDPRQVE</sequence>
<dbReference type="RefSeq" id="WP_319159280.1">
    <property type="nucleotide sequence ID" value="NZ_CP138359.1"/>
</dbReference>
<dbReference type="Proteomes" id="UP001304340">
    <property type="component" value="Chromosome"/>
</dbReference>
<keyword evidence="1" id="KW-0812">Transmembrane</keyword>
<feature type="transmembrane region" description="Helical" evidence="1">
    <location>
        <begin position="430"/>
        <end position="451"/>
    </location>
</feature>
<evidence type="ECO:0000256" key="1">
    <source>
        <dbReference type="SAM" id="Phobius"/>
    </source>
</evidence>
<feature type="transmembrane region" description="Helical" evidence="1">
    <location>
        <begin position="397"/>
        <end position="418"/>
    </location>
</feature>
<feature type="transmembrane region" description="Helical" evidence="1">
    <location>
        <begin position="89"/>
        <end position="110"/>
    </location>
</feature>
<feature type="transmembrane region" description="Helical" evidence="1">
    <location>
        <begin position="229"/>
        <end position="250"/>
    </location>
</feature>
<reference evidence="3" key="1">
    <citation type="submission" date="2023-11" db="EMBL/GenBank/DDBJ databases">
        <authorList>
            <person name="Helweg L.P."/>
            <person name="Kiel A."/>
            <person name="Hitz F."/>
            <person name="Ruckert-Reed C."/>
            <person name="Busche T."/>
            <person name="Kaltschmidt B."/>
            <person name="Kaltschmidt C."/>
        </authorList>
    </citation>
    <scope>NUCLEOTIDE SEQUENCE [LARGE SCALE GENOMIC DNA]</scope>
    <source>
        <strain evidence="3">4.1</strain>
    </source>
</reference>
<feature type="transmembrane region" description="Helical" evidence="1">
    <location>
        <begin position="336"/>
        <end position="356"/>
    </location>
</feature>
<proteinExistence type="predicted"/>
<keyword evidence="1" id="KW-0472">Membrane</keyword>
<organism evidence="2 3">
    <name type="scientific">Sanguibacter biliveldensis</name>
    <dbReference type="NCBI Taxonomy" id="3030830"/>
    <lineage>
        <taxon>Bacteria</taxon>
        <taxon>Bacillati</taxon>
        <taxon>Actinomycetota</taxon>
        <taxon>Actinomycetes</taxon>
        <taxon>Micrococcales</taxon>
        <taxon>Sanguibacteraceae</taxon>
        <taxon>Sanguibacter</taxon>
    </lineage>
</organism>
<evidence type="ECO:0000313" key="2">
    <source>
        <dbReference type="EMBL" id="WPF83207.1"/>
    </source>
</evidence>
<keyword evidence="3" id="KW-1185">Reference proteome</keyword>
<feature type="transmembrane region" description="Helical" evidence="1">
    <location>
        <begin position="363"/>
        <end position="382"/>
    </location>
</feature>
<dbReference type="InterPro" id="IPR018674">
    <property type="entry name" value="DUF2142_membrane"/>
</dbReference>
<keyword evidence="1" id="KW-1133">Transmembrane helix</keyword>
<dbReference type="AlphaFoldDB" id="A0AAF1BZK2"/>
<dbReference type="Pfam" id="PF09913">
    <property type="entry name" value="DUF2142"/>
    <property type="match status" value="1"/>
</dbReference>
<dbReference type="EMBL" id="CP138359">
    <property type="protein sequence ID" value="WPF83207.1"/>
    <property type="molecule type" value="Genomic_DNA"/>
</dbReference>
<name>A0AAF1BZK2_9MICO</name>
<gene>
    <name evidence="2" type="ORF">SANBI_000863</name>
</gene>
<dbReference type="KEGG" id="sbil:SANBI_000863"/>